<keyword evidence="3" id="KW-0169">Cobalamin biosynthesis</keyword>
<keyword evidence="9" id="KW-0456">Lyase</keyword>
<evidence type="ECO:0000256" key="14">
    <source>
        <dbReference type="PIRSR" id="PIRSR036426-1"/>
    </source>
</evidence>
<dbReference type="UniPathway" id="UPA00262">
    <property type="reaction ID" value="UER00211"/>
</dbReference>
<keyword evidence="5 15" id="KW-0808">Transferase</keyword>
<dbReference type="InterPro" id="IPR006366">
    <property type="entry name" value="CobA/CysG_C"/>
</dbReference>
<dbReference type="Gene3D" id="3.30.950.10">
    <property type="entry name" value="Methyltransferase, Cobalt-precorrin-4 Transmethylase, Domain 2"/>
    <property type="match status" value="1"/>
</dbReference>
<dbReference type="PANTHER" id="PTHR45790">
    <property type="entry name" value="SIROHEME SYNTHASE-RELATED"/>
    <property type="match status" value="1"/>
</dbReference>
<evidence type="ECO:0000313" key="18">
    <source>
        <dbReference type="EMBL" id="MPR27629.1"/>
    </source>
</evidence>
<dbReference type="PROSITE" id="PS00840">
    <property type="entry name" value="SUMT_2"/>
    <property type="match status" value="1"/>
</dbReference>
<keyword evidence="10" id="KW-0627">Porphyrin biosynthesis</keyword>
<dbReference type="Proteomes" id="UP000403266">
    <property type="component" value="Unassembled WGS sequence"/>
</dbReference>
<evidence type="ECO:0000256" key="11">
    <source>
        <dbReference type="ARBA" id="ARBA00023268"/>
    </source>
</evidence>
<dbReference type="InterPro" id="IPR036291">
    <property type="entry name" value="NAD(P)-bd_dom_sf"/>
</dbReference>
<dbReference type="PIRSF" id="PIRSF036426">
    <property type="entry name" value="Sirohaem_synth"/>
    <property type="match status" value="1"/>
</dbReference>
<dbReference type="GO" id="GO:0009236">
    <property type="term" value="P:cobalamin biosynthetic process"/>
    <property type="evidence" value="ECO:0007669"/>
    <property type="project" value="UniProtKB-KW"/>
</dbReference>
<dbReference type="InterPro" id="IPR014777">
    <property type="entry name" value="4pyrrole_Mease_sub1"/>
</dbReference>
<dbReference type="AlphaFoldDB" id="A0A5N7MMG2"/>
<dbReference type="PANTHER" id="PTHR45790:SF3">
    <property type="entry name" value="S-ADENOSYL-L-METHIONINE-DEPENDENT UROPORPHYRINOGEN III METHYLTRANSFERASE, CHLOROPLASTIC"/>
    <property type="match status" value="1"/>
</dbReference>
<comment type="pathway">
    <text evidence="1">Porphyrin-containing compound metabolism; siroheme biosynthesis; sirohydrochlorin from precorrin-2: step 1/1.</text>
</comment>
<keyword evidence="7" id="KW-0560">Oxidoreductase</keyword>
<evidence type="ECO:0000256" key="13">
    <source>
        <dbReference type="ARBA" id="ARBA00047561"/>
    </source>
</evidence>
<dbReference type="InterPro" id="IPR019478">
    <property type="entry name" value="Sirohaem_synthase_dimer_dom"/>
</dbReference>
<dbReference type="OrthoDB" id="9815856at2"/>
<dbReference type="NCBIfam" id="TIGR01470">
    <property type="entry name" value="cysG_Nterm"/>
    <property type="match status" value="1"/>
</dbReference>
<dbReference type="SUPFAM" id="SSF75615">
    <property type="entry name" value="Siroheme synthase middle domains-like"/>
    <property type="match status" value="1"/>
</dbReference>
<gene>
    <name evidence="18" type="primary">cobA</name>
    <name evidence="18" type="ORF">FS320_21240</name>
</gene>
<dbReference type="InterPro" id="IPR050161">
    <property type="entry name" value="Siro_Cobalamin_biosynth"/>
</dbReference>
<evidence type="ECO:0000256" key="6">
    <source>
        <dbReference type="ARBA" id="ARBA00022691"/>
    </source>
</evidence>
<evidence type="ECO:0000256" key="5">
    <source>
        <dbReference type="ARBA" id="ARBA00022679"/>
    </source>
</evidence>
<name>A0A5N7MMG2_9HYPH</name>
<dbReference type="Gene3D" id="3.40.1010.10">
    <property type="entry name" value="Cobalt-precorrin-4 Transmethylase, Domain 1"/>
    <property type="match status" value="1"/>
</dbReference>
<dbReference type="EMBL" id="VOSK01000099">
    <property type="protein sequence ID" value="MPR27629.1"/>
    <property type="molecule type" value="Genomic_DNA"/>
</dbReference>
<dbReference type="GO" id="GO:0051287">
    <property type="term" value="F:NAD binding"/>
    <property type="evidence" value="ECO:0007669"/>
    <property type="project" value="InterPro"/>
</dbReference>
<keyword evidence="4 15" id="KW-0489">Methyltransferase</keyword>
<evidence type="ECO:0000259" key="16">
    <source>
        <dbReference type="Pfam" id="PF00590"/>
    </source>
</evidence>
<feature type="active site" description="Proton donor" evidence="14">
    <location>
        <position position="291"/>
    </location>
</feature>
<dbReference type="SUPFAM" id="SSF53790">
    <property type="entry name" value="Tetrapyrrole methylase"/>
    <property type="match status" value="1"/>
</dbReference>
<dbReference type="Pfam" id="PF13241">
    <property type="entry name" value="NAD_binding_7"/>
    <property type="match status" value="1"/>
</dbReference>
<evidence type="ECO:0000256" key="4">
    <source>
        <dbReference type="ARBA" id="ARBA00022603"/>
    </source>
</evidence>
<dbReference type="EC" id="2.1.1.107" evidence="18"/>
<evidence type="ECO:0000256" key="12">
    <source>
        <dbReference type="ARBA" id="ARBA00025705"/>
    </source>
</evidence>
<evidence type="ECO:0000256" key="3">
    <source>
        <dbReference type="ARBA" id="ARBA00022573"/>
    </source>
</evidence>
<dbReference type="Gene3D" id="3.40.50.720">
    <property type="entry name" value="NAD(P)-binding Rossmann-like Domain"/>
    <property type="match status" value="1"/>
</dbReference>
<sequence length="491" mass="52159">MLQPLRKPSEAEPGRLGRLAKLPVFFDLKDRRAVLVGGSPGAAWKAELLAAAGAHVDIYALELSAEMDALLSRGAADGSLTLHRADWSADLLTDPALAVADLDDEDEADAFAAAAHEAGIPVNVVDKPGYCDFQFGSVVNRSPVVIGISTDGAAPILGQAIRRRIETLLHPSIASWAAVAKHLREHVMRNLSPGMARRAFWERFTDLAFQGRAPESFGDTVQTVLDRIASEPAARTGRVTLVGAGPGDAELLTLKAMRALQSADVILFDDLVSEDVLELARREAKRLMVGKRGGRASCAQGDINDLMTRLALQGKQVVRLKSGDPMVFGRAGEEIEHLEKAGVPVDVVPGITAGIAMASALGVSLTHRDMAQSVRFVTGCAKTERLPSGLDWQGLADPTTTTIFYMAGGTAGAIAERLMEAGCSPTMPAVLVSNVSRGDERWAGSIADLGWASERRDPTKPVIIGVGRVFERAAKANDRGLEQPLMLDATA</sequence>
<dbReference type="FunFam" id="3.40.1010.10:FF:000001">
    <property type="entry name" value="Siroheme synthase"/>
    <property type="match status" value="1"/>
</dbReference>
<dbReference type="GO" id="GO:0032259">
    <property type="term" value="P:methylation"/>
    <property type="evidence" value="ECO:0007669"/>
    <property type="project" value="UniProtKB-KW"/>
</dbReference>
<dbReference type="InterPro" id="IPR000878">
    <property type="entry name" value="4pyrrol_Mease"/>
</dbReference>
<keyword evidence="8" id="KW-0520">NAD</keyword>
<feature type="domain" description="Sirohaem synthase dimerisation" evidence="17">
    <location>
        <begin position="173"/>
        <end position="206"/>
    </location>
</feature>
<evidence type="ECO:0000313" key="19">
    <source>
        <dbReference type="Proteomes" id="UP000403266"/>
    </source>
</evidence>
<evidence type="ECO:0000256" key="2">
    <source>
        <dbReference type="ARBA" id="ARBA00005879"/>
    </source>
</evidence>
<evidence type="ECO:0000259" key="17">
    <source>
        <dbReference type="Pfam" id="PF10414"/>
    </source>
</evidence>
<comment type="catalytic activity">
    <reaction evidence="13">
        <text>precorrin-2 + NAD(+) = sirohydrochlorin + NADH + 2 H(+)</text>
        <dbReference type="Rhea" id="RHEA:15613"/>
        <dbReference type="ChEBI" id="CHEBI:15378"/>
        <dbReference type="ChEBI" id="CHEBI:57540"/>
        <dbReference type="ChEBI" id="CHEBI:57945"/>
        <dbReference type="ChEBI" id="CHEBI:58351"/>
        <dbReference type="ChEBI" id="CHEBI:58827"/>
        <dbReference type="EC" id="1.3.1.76"/>
    </reaction>
</comment>
<dbReference type="InterPro" id="IPR012409">
    <property type="entry name" value="Sirohaem_synth"/>
</dbReference>
<evidence type="ECO:0000256" key="10">
    <source>
        <dbReference type="ARBA" id="ARBA00023244"/>
    </source>
</evidence>
<dbReference type="GO" id="GO:0043115">
    <property type="term" value="F:precorrin-2 dehydrogenase activity"/>
    <property type="evidence" value="ECO:0007669"/>
    <property type="project" value="UniProtKB-EC"/>
</dbReference>
<proteinExistence type="inferred from homology"/>
<evidence type="ECO:0000256" key="8">
    <source>
        <dbReference type="ARBA" id="ARBA00023027"/>
    </source>
</evidence>
<dbReference type="PROSITE" id="PS00839">
    <property type="entry name" value="SUMT_1"/>
    <property type="match status" value="1"/>
</dbReference>
<feature type="active site" description="Proton acceptor" evidence="14">
    <location>
        <position position="269"/>
    </location>
</feature>
<dbReference type="RefSeq" id="WP_152713950.1">
    <property type="nucleotide sequence ID" value="NZ_VOSJ01000099.1"/>
</dbReference>
<reference evidence="18 19" key="1">
    <citation type="journal article" date="2019" name="Syst. Appl. Microbiol.">
        <title>Microvirga tunisiensis sp. nov., a root nodule symbiotic bacterium isolated from Lupinus micranthus and L. luteus grown in Northern Tunisia.</title>
        <authorList>
            <person name="Msaddak A."/>
            <person name="Rejili M."/>
            <person name="Duran D."/>
            <person name="Mars M."/>
            <person name="Palacios J.M."/>
            <person name="Ruiz-Argueso T."/>
            <person name="Rey L."/>
            <person name="Imperial J."/>
        </authorList>
    </citation>
    <scope>NUCLEOTIDE SEQUENCE [LARGE SCALE GENOMIC DNA]</scope>
    <source>
        <strain evidence="18 19">Lmie10</strain>
    </source>
</reference>
<evidence type="ECO:0000256" key="15">
    <source>
        <dbReference type="RuleBase" id="RU003960"/>
    </source>
</evidence>
<organism evidence="18 19">
    <name type="scientific">Microvirga tunisiensis</name>
    <dbReference type="NCBI Taxonomy" id="2108360"/>
    <lineage>
        <taxon>Bacteria</taxon>
        <taxon>Pseudomonadati</taxon>
        <taxon>Pseudomonadota</taxon>
        <taxon>Alphaproteobacteria</taxon>
        <taxon>Hyphomicrobiales</taxon>
        <taxon>Methylobacteriaceae</taxon>
        <taxon>Microvirga</taxon>
    </lineage>
</organism>
<dbReference type="CDD" id="cd11642">
    <property type="entry name" value="SUMT"/>
    <property type="match status" value="1"/>
</dbReference>
<keyword evidence="11" id="KW-0511">Multifunctional enzyme</keyword>
<dbReference type="InterPro" id="IPR035996">
    <property type="entry name" value="4pyrrol_Methylase_sf"/>
</dbReference>
<evidence type="ECO:0000256" key="1">
    <source>
        <dbReference type="ARBA" id="ARBA00005010"/>
    </source>
</evidence>
<comment type="pathway">
    <text evidence="12">Porphyrin-containing compound metabolism; siroheme biosynthesis; precorrin-2 from uroporphyrinogen III: step 1/1.</text>
</comment>
<feature type="domain" description="Tetrapyrrole methylase" evidence="16">
    <location>
        <begin position="238"/>
        <end position="448"/>
    </location>
</feature>
<evidence type="ECO:0000256" key="9">
    <source>
        <dbReference type="ARBA" id="ARBA00023239"/>
    </source>
</evidence>
<dbReference type="GO" id="GO:0051266">
    <property type="term" value="F:sirohydrochlorin ferrochelatase activity"/>
    <property type="evidence" value="ECO:0007669"/>
    <property type="project" value="InterPro"/>
</dbReference>
<dbReference type="InterPro" id="IPR006367">
    <property type="entry name" value="Sirohaem_synthase_N"/>
</dbReference>
<dbReference type="Pfam" id="PF10414">
    <property type="entry name" value="CysG_dimeriser"/>
    <property type="match status" value="1"/>
</dbReference>
<dbReference type="Gene3D" id="3.30.160.110">
    <property type="entry name" value="Siroheme synthase, domain 2"/>
    <property type="match status" value="1"/>
</dbReference>
<evidence type="ECO:0000256" key="7">
    <source>
        <dbReference type="ARBA" id="ARBA00023002"/>
    </source>
</evidence>
<dbReference type="GO" id="GO:0004851">
    <property type="term" value="F:uroporphyrin-III C-methyltransferase activity"/>
    <property type="evidence" value="ECO:0007669"/>
    <property type="project" value="UniProtKB-EC"/>
</dbReference>
<accession>A0A5N7MMG2</accession>
<comment type="caution">
    <text evidence="18">The sequence shown here is derived from an EMBL/GenBank/DDBJ whole genome shotgun (WGS) entry which is preliminary data.</text>
</comment>
<dbReference type="GO" id="GO:0019354">
    <property type="term" value="P:siroheme biosynthetic process"/>
    <property type="evidence" value="ECO:0007669"/>
    <property type="project" value="UniProtKB-UniPathway"/>
</dbReference>
<dbReference type="SUPFAM" id="SSF51735">
    <property type="entry name" value="NAD(P)-binding Rossmann-fold domains"/>
    <property type="match status" value="1"/>
</dbReference>
<dbReference type="NCBIfam" id="NF007922">
    <property type="entry name" value="PRK10637.1"/>
    <property type="match status" value="1"/>
</dbReference>
<dbReference type="InterPro" id="IPR003043">
    <property type="entry name" value="Uropor_MeTrfase_CS"/>
</dbReference>
<keyword evidence="19" id="KW-1185">Reference proteome</keyword>
<dbReference type="NCBIfam" id="TIGR01469">
    <property type="entry name" value="cobA_cysG_Cterm"/>
    <property type="match status" value="1"/>
</dbReference>
<keyword evidence="6" id="KW-0949">S-adenosyl-L-methionine</keyword>
<dbReference type="Pfam" id="PF00590">
    <property type="entry name" value="TP_methylase"/>
    <property type="match status" value="1"/>
</dbReference>
<dbReference type="InterPro" id="IPR014776">
    <property type="entry name" value="4pyrrole_Mease_sub2"/>
</dbReference>
<protein>
    <submittedName>
        <fullName evidence="18">Uroporphyrinogen-III C-methyltransferase</fullName>
        <ecNumber evidence="18">2.1.1.107</ecNumber>
    </submittedName>
</protein>
<dbReference type="NCBIfam" id="NF004790">
    <property type="entry name" value="PRK06136.1"/>
    <property type="match status" value="1"/>
</dbReference>
<comment type="similarity">
    <text evidence="2 15">Belongs to the precorrin methyltransferase family.</text>
</comment>